<evidence type="ECO:0000313" key="3">
    <source>
        <dbReference type="EMBL" id="NYD39060.1"/>
    </source>
</evidence>
<keyword evidence="2" id="KW-0812">Transmembrane</keyword>
<gene>
    <name evidence="3" type="ORF">BJ983_005162</name>
</gene>
<comment type="caution">
    <text evidence="3">The sequence shown here is derived from an EMBL/GenBank/DDBJ whole genome shotgun (WGS) entry which is preliminary data.</text>
</comment>
<dbReference type="RefSeq" id="WP_179796425.1">
    <property type="nucleotide sequence ID" value="NZ_BAABHP010000022.1"/>
</dbReference>
<reference evidence="3 4" key="1">
    <citation type="submission" date="2020-07" db="EMBL/GenBank/DDBJ databases">
        <title>Sequencing the genomes of 1000 actinobacteria strains.</title>
        <authorList>
            <person name="Klenk H.-P."/>
        </authorList>
    </citation>
    <scope>NUCLEOTIDE SEQUENCE [LARGE SCALE GENOMIC DNA]</scope>
    <source>
        <strain evidence="3 4">DSM 45772</strain>
    </source>
</reference>
<feature type="compositionally biased region" description="Low complexity" evidence="1">
    <location>
        <begin position="119"/>
        <end position="135"/>
    </location>
</feature>
<keyword evidence="4" id="KW-1185">Reference proteome</keyword>
<feature type="region of interest" description="Disordered" evidence="1">
    <location>
        <begin position="424"/>
        <end position="446"/>
    </location>
</feature>
<evidence type="ECO:0000313" key="4">
    <source>
        <dbReference type="Proteomes" id="UP000535890"/>
    </source>
</evidence>
<feature type="region of interest" description="Disordered" evidence="1">
    <location>
        <begin position="1"/>
        <end position="50"/>
    </location>
</feature>
<feature type="region of interest" description="Disordered" evidence="1">
    <location>
        <begin position="116"/>
        <end position="152"/>
    </location>
</feature>
<feature type="transmembrane region" description="Helical" evidence="2">
    <location>
        <begin position="59"/>
        <end position="78"/>
    </location>
</feature>
<dbReference type="AlphaFoldDB" id="A0A7Y9E0Z8"/>
<sequence length="446" mass="46034">MAPHSPSALDPTGTGPTDRIDRPHDLPTVDAAAPTDTGEDAPDPTPPAVGTRRWVRRTLAALVVVLVLAAAVAAPSLVHALTRPGSDTVAARLAEWGRDHGLGPVVTWLESAQYQLDQPPTGGAPAGGIPRANGAEADHPGGSPAPPALPAPAGLAPLPGEGQWQTVVSTPHGDAVRVASVRPDAQHTSFTVGVLWMDPTIVRGTLHPGSEDPGGTWSVPSSIDPQEQRTVVAAFSAGFRLQGDSHGGWYLDGREARPLVPGAASLVVRRDGTTDVGAWGSEVSMSPDVVAVRQNLIPLVDQGVVNPTCATGGTAEWGSTVGQAAYINRSAFGVTATGAEVYVGGPALSVCTLGEILRSAGVVRGMELDINPAWVSGAYFHPTGNPRPDAFQLFPGEQVGAQHYLQTSSRDFLSFDLRSVADTAGAPPSVQHTGAKHSGTGKHQHR</sequence>
<dbReference type="EMBL" id="JACCBN010000001">
    <property type="protein sequence ID" value="NYD39060.1"/>
    <property type="molecule type" value="Genomic_DNA"/>
</dbReference>
<dbReference type="Proteomes" id="UP000535890">
    <property type="component" value="Unassembled WGS sequence"/>
</dbReference>
<organism evidence="3 4">
    <name type="scientific">Actinomycetospora corticicola</name>
    <dbReference type="NCBI Taxonomy" id="663602"/>
    <lineage>
        <taxon>Bacteria</taxon>
        <taxon>Bacillati</taxon>
        <taxon>Actinomycetota</taxon>
        <taxon>Actinomycetes</taxon>
        <taxon>Pseudonocardiales</taxon>
        <taxon>Pseudonocardiaceae</taxon>
        <taxon>Actinomycetospora</taxon>
    </lineage>
</organism>
<protein>
    <recommendedName>
        <fullName evidence="5">Phosphodiester glycosidase domain-containing protein</fullName>
    </recommendedName>
</protein>
<evidence type="ECO:0008006" key="5">
    <source>
        <dbReference type="Google" id="ProtNLM"/>
    </source>
</evidence>
<evidence type="ECO:0000256" key="2">
    <source>
        <dbReference type="SAM" id="Phobius"/>
    </source>
</evidence>
<accession>A0A7Y9E0Z8</accession>
<feature type="compositionally biased region" description="Basic and acidic residues" evidence="1">
    <location>
        <begin position="18"/>
        <end position="27"/>
    </location>
</feature>
<name>A0A7Y9E0Z8_9PSEU</name>
<keyword evidence="2" id="KW-1133">Transmembrane helix</keyword>
<evidence type="ECO:0000256" key="1">
    <source>
        <dbReference type="SAM" id="MobiDB-lite"/>
    </source>
</evidence>
<keyword evidence="2" id="KW-0472">Membrane</keyword>
<proteinExistence type="predicted"/>